<feature type="binding site" evidence="4">
    <location>
        <position position="340"/>
    </location>
    <ligand>
        <name>S-adenosyl-L-methionine</name>
        <dbReference type="ChEBI" id="CHEBI:59789"/>
    </ligand>
</feature>
<dbReference type="GO" id="GO:0006396">
    <property type="term" value="P:RNA processing"/>
    <property type="evidence" value="ECO:0007669"/>
    <property type="project" value="InterPro"/>
</dbReference>
<organism evidence="6 7">
    <name type="scientific">bacterium (Candidatus Blackallbacteria) CG17_big_fil_post_rev_8_21_14_2_50_48_46</name>
    <dbReference type="NCBI Taxonomy" id="2014261"/>
    <lineage>
        <taxon>Bacteria</taxon>
        <taxon>Candidatus Blackallbacteria</taxon>
    </lineage>
</organism>
<comment type="similarity">
    <text evidence="4">Belongs to the class I-like SAM-binding methyltransferase superfamily. RNA M5U methyltransferase family.</text>
</comment>
<dbReference type="Gene3D" id="2.40.50.140">
    <property type="entry name" value="Nucleic acid-binding proteins"/>
    <property type="match status" value="1"/>
</dbReference>
<feature type="domain" description="TRAM" evidence="5">
    <location>
        <begin position="1"/>
        <end position="58"/>
    </location>
</feature>
<dbReference type="NCBIfam" id="TIGR00479">
    <property type="entry name" value="rumA"/>
    <property type="match status" value="1"/>
</dbReference>
<evidence type="ECO:0000259" key="5">
    <source>
        <dbReference type="PROSITE" id="PS50926"/>
    </source>
</evidence>
<feature type="binding site" evidence="4">
    <location>
        <position position="361"/>
    </location>
    <ligand>
        <name>S-adenosyl-L-methionine</name>
        <dbReference type="ChEBI" id="CHEBI:59789"/>
    </ligand>
</feature>
<evidence type="ECO:0000256" key="2">
    <source>
        <dbReference type="ARBA" id="ARBA00022679"/>
    </source>
</evidence>
<accession>A0A2M7G637</accession>
<feature type="binding site" evidence="4">
    <location>
        <position position="311"/>
    </location>
    <ligand>
        <name>S-adenosyl-L-methionine</name>
        <dbReference type="ChEBI" id="CHEBI:59789"/>
    </ligand>
</feature>
<dbReference type="InterPro" id="IPR012340">
    <property type="entry name" value="NA-bd_OB-fold"/>
</dbReference>
<name>A0A2M7G637_9BACT</name>
<evidence type="ECO:0000256" key="1">
    <source>
        <dbReference type="ARBA" id="ARBA00022603"/>
    </source>
</evidence>
<dbReference type="PROSITE" id="PS51687">
    <property type="entry name" value="SAM_MT_RNA_M5U"/>
    <property type="match status" value="1"/>
</dbReference>
<gene>
    <name evidence="6" type="ORF">COW36_10470</name>
</gene>
<dbReference type="InterPro" id="IPR002792">
    <property type="entry name" value="TRAM_dom"/>
</dbReference>
<comment type="caution">
    <text evidence="6">The sequence shown here is derived from an EMBL/GenBank/DDBJ whole genome shotgun (WGS) entry which is preliminary data.</text>
</comment>
<feature type="binding site" evidence="4">
    <location>
        <position position="408"/>
    </location>
    <ligand>
        <name>S-adenosyl-L-methionine</name>
        <dbReference type="ChEBI" id="CHEBI:59789"/>
    </ligand>
</feature>
<dbReference type="PANTHER" id="PTHR11061:SF30">
    <property type="entry name" value="TRNA (URACIL(54)-C(5))-METHYLTRANSFERASE"/>
    <property type="match status" value="1"/>
</dbReference>
<keyword evidence="2 4" id="KW-0808">Transferase</keyword>
<proteinExistence type="inferred from homology"/>
<dbReference type="Gene3D" id="2.40.50.1070">
    <property type="match status" value="1"/>
</dbReference>
<dbReference type="Gene3D" id="3.40.50.150">
    <property type="entry name" value="Vaccinia Virus protein VP39"/>
    <property type="match status" value="1"/>
</dbReference>
<protein>
    <submittedName>
        <fullName evidence="6">23S rRNA (Uracil(1939)-C(5))-methyltransferase RlmD</fullName>
    </submittedName>
</protein>
<dbReference type="InterPro" id="IPR030391">
    <property type="entry name" value="MeTrfase_TrmA_CS"/>
</dbReference>
<evidence type="ECO:0000256" key="3">
    <source>
        <dbReference type="ARBA" id="ARBA00022691"/>
    </source>
</evidence>
<dbReference type="GO" id="GO:0008757">
    <property type="term" value="F:S-adenosylmethionine-dependent methyltransferase activity"/>
    <property type="evidence" value="ECO:0007669"/>
    <property type="project" value="UniProtKB-ARBA"/>
</dbReference>
<dbReference type="PANTHER" id="PTHR11061">
    <property type="entry name" value="RNA M5U METHYLTRANSFERASE"/>
    <property type="match status" value="1"/>
</dbReference>
<dbReference type="GO" id="GO:0001510">
    <property type="term" value="P:RNA methylation"/>
    <property type="evidence" value="ECO:0007669"/>
    <property type="project" value="UniProtKB-ARBA"/>
</dbReference>
<dbReference type="InterPro" id="IPR010280">
    <property type="entry name" value="U5_MeTrfase_fam"/>
</dbReference>
<dbReference type="AlphaFoldDB" id="A0A2M7G637"/>
<evidence type="ECO:0000313" key="7">
    <source>
        <dbReference type="Proteomes" id="UP000231019"/>
    </source>
</evidence>
<dbReference type="Pfam" id="PF05958">
    <property type="entry name" value="tRNA_U5-meth_tr"/>
    <property type="match status" value="1"/>
</dbReference>
<dbReference type="PROSITE" id="PS01231">
    <property type="entry name" value="TRMA_2"/>
    <property type="match status" value="1"/>
</dbReference>
<dbReference type="InterPro" id="IPR029063">
    <property type="entry name" value="SAM-dependent_MTases_sf"/>
</dbReference>
<dbReference type="Proteomes" id="UP000231019">
    <property type="component" value="Unassembled WGS sequence"/>
</dbReference>
<dbReference type="FunFam" id="3.40.50.150:FF:000009">
    <property type="entry name" value="23S rRNA (Uracil(1939)-C(5))-methyltransferase RlmD"/>
    <property type="match status" value="1"/>
</dbReference>
<sequence>MKKHEILELEIKGLGPAGQGLAQHKDWQVLVPYAQPGQKVAARILKRRQKKAEARLTEVLETRPDQIKPACAHFGQPPTEAGTGCGGCIWQSASYALQLEWKHQIVTQLLSPLLGPEMQIQPVLPSPQIWGYRNKFELSFGDKIYLSDENYQRFRAAGEPLPRGSYLGFHVPGSFGTLVDITSCQLMPEPLRKLHQLVREVLPALGGEVYSPRFHTGYWRHLVLRHGVRSGDLMLHLNTAAGHAPDWSLLLEKLASFEFPGTQIRSVLHSEHTGDAQIVGYQPVTVLQGEALIQDSLCGLDFEISPYAFFQTNTQAAEVLYTQIQKMAAQVQARTIYDLYSGTGTIGMVLSGQAEQVFGIEEIESAVADAKKNAARNQIQNCHFQAGKVEHLLPELIEKHPADLVIIDPPRAGLHPKALKTLLQLQAPALIYVSCNPAALARDLETLLPLYQVEAIQPVDLFPQTGHIETILSLRLKNP</sequence>
<feature type="active site" description="Nucleophile" evidence="4">
    <location>
        <position position="435"/>
    </location>
</feature>
<reference evidence="6 7" key="1">
    <citation type="submission" date="2017-09" db="EMBL/GenBank/DDBJ databases">
        <title>Depth-based differentiation of microbial function through sediment-hosted aquifers and enrichment of novel symbionts in the deep terrestrial subsurface.</title>
        <authorList>
            <person name="Probst A.J."/>
            <person name="Ladd B."/>
            <person name="Jarett J.K."/>
            <person name="Geller-Mcgrath D.E."/>
            <person name="Sieber C.M."/>
            <person name="Emerson J.B."/>
            <person name="Anantharaman K."/>
            <person name="Thomas B.C."/>
            <person name="Malmstrom R."/>
            <person name="Stieglmeier M."/>
            <person name="Klingl A."/>
            <person name="Woyke T."/>
            <person name="Ryan C.M."/>
            <person name="Banfield J.F."/>
        </authorList>
    </citation>
    <scope>NUCLEOTIDE SEQUENCE [LARGE SCALE GENOMIC DNA]</scope>
    <source>
        <strain evidence="6">CG17_big_fil_post_rev_8_21_14_2_50_48_46</strain>
    </source>
</reference>
<dbReference type="PROSITE" id="PS50926">
    <property type="entry name" value="TRAM"/>
    <property type="match status" value="1"/>
</dbReference>
<keyword evidence="1 4" id="KW-0489">Methyltransferase</keyword>
<dbReference type="GO" id="GO:0008173">
    <property type="term" value="F:RNA methyltransferase activity"/>
    <property type="evidence" value="ECO:0007669"/>
    <property type="project" value="InterPro"/>
</dbReference>
<evidence type="ECO:0000256" key="4">
    <source>
        <dbReference type="PROSITE-ProRule" id="PRU01024"/>
    </source>
</evidence>
<evidence type="ECO:0000313" key="6">
    <source>
        <dbReference type="EMBL" id="PIW17055.1"/>
    </source>
</evidence>
<dbReference type="SUPFAM" id="SSF50249">
    <property type="entry name" value="Nucleic acid-binding proteins"/>
    <property type="match status" value="1"/>
</dbReference>
<dbReference type="EMBL" id="PFFQ01000031">
    <property type="protein sequence ID" value="PIW17055.1"/>
    <property type="molecule type" value="Genomic_DNA"/>
</dbReference>
<keyword evidence="3 4" id="KW-0949">S-adenosyl-L-methionine</keyword>
<dbReference type="SUPFAM" id="SSF53335">
    <property type="entry name" value="S-adenosyl-L-methionine-dependent methyltransferases"/>
    <property type="match status" value="1"/>
</dbReference>
<dbReference type="CDD" id="cd02440">
    <property type="entry name" value="AdoMet_MTases"/>
    <property type="match status" value="1"/>
</dbReference>